<accession>A0AAD7N0M7</accession>
<organism evidence="1 2">
    <name type="scientific">Mycena maculata</name>
    <dbReference type="NCBI Taxonomy" id="230809"/>
    <lineage>
        <taxon>Eukaryota</taxon>
        <taxon>Fungi</taxon>
        <taxon>Dikarya</taxon>
        <taxon>Basidiomycota</taxon>
        <taxon>Agaricomycotina</taxon>
        <taxon>Agaricomycetes</taxon>
        <taxon>Agaricomycetidae</taxon>
        <taxon>Agaricales</taxon>
        <taxon>Marasmiineae</taxon>
        <taxon>Mycenaceae</taxon>
        <taxon>Mycena</taxon>
    </lineage>
</organism>
<sequence>MATRCFFTMRKRQENATCLPRVIPFSGPAQHPRQHHHAKKMRVMIEFNTSPSCSQTTMFLPQELLETILEQVNDGASLKRCALASKSLLVPSQRSLFRSLYLYTTANISHQPSGTCEHACALFTSSPHLANYVRTLTLCMERVEGHTAFERVLQMLHLINRLGLHGSSDSFRWDDMSPTLVSSILHAVQRPALQCFHLKRIIGVPTSLMFYAATAFRVFSLERVEILDSDAASFLVPNIPPTARLEQLVIPAAFRSDTVCAFLLRLNTEHSLIYLRRLVWRIYRSPSQHWERLLQEATFLRTLAHLELWFTLGTSSTRPH</sequence>
<comment type="caution">
    <text evidence="1">The sequence shown here is derived from an EMBL/GenBank/DDBJ whole genome shotgun (WGS) entry which is preliminary data.</text>
</comment>
<dbReference type="Proteomes" id="UP001215280">
    <property type="component" value="Unassembled WGS sequence"/>
</dbReference>
<keyword evidence="2" id="KW-1185">Reference proteome</keyword>
<name>A0AAD7N0M7_9AGAR</name>
<proteinExistence type="predicted"/>
<gene>
    <name evidence="1" type="ORF">DFH07DRAFT_67876</name>
</gene>
<protein>
    <recommendedName>
        <fullName evidence="3">F-box domain-containing protein</fullName>
    </recommendedName>
</protein>
<dbReference type="EMBL" id="JARJLG010000127">
    <property type="protein sequence ID" value="KAJ7740456.1"/>
    <property type="molecule type" value="Genomic_DNA"/>
</dbReference>
<evidence type="ECO:0000313" key="1">
    <source>
        <dbReference type="EMBL" id="KAJ7740456.1"/>
    </source>
</evidence>
<reference evidence="1" key="1">
    <citation type="submission" date="2023-03" db="EMBL/GenBank/DDBJ databases">
        <title>Massive genome expansion in bonnet fungi (Mycena s.s.) driven by repeated elements and novel gene families across ecological guilds.</title>
        <authorList>
            <consortium name="Lawrence Berkeley National Laboratory"/>
            <person name="Harder C.B."/>
            <person name="Miyauchi S."/>
            <person name="Viragh M."/>
            <person name="Kuo A."/>
            <person name="Thoen E."/>
            <person name="Andreopoulos B."/>
            <person name="Lu D."/>
            <person name="Skrede I."/>
            <person name="Drula E."/>
            <person name="Henrissat B."/>
            <person name="Morin E."/>
            <person name="Kohler A."/>
            <person name="Barry K."/>
            <person name="LaButti K."/>
            <person name="Morin E."/>
            <person name="Salamov A."/>
            <person name="Lipzen A."/>
            <person name="Mereny Z."/>
            <person name="Hegedus B."/>
            <person name="Baldrian P."/>
            <person name="Stursova M."/>
            <person name="Weitz H."/>
            <person name="Taylor A."/>
            <person name="Grigoriev I.V."/>
            <person name="Nagy L.G."/>
            <person name="Martin F."/>
            <person name="Kauserud H."/>
        </authorList>
    </citation>
    <scope>NUCLEOTIDE SEQUENCE</scope>
    <source>
        <strain evidence="1">CBHHK188m</strain>
    </source>
</reference>
<evidence type="ECO:0008006" key="3">
    <source>
        <dbReference type="Google" id="ProtNLM"/>
    </source>
</evidence>
<dbReference type="AlphaFoldDB" id="A0AAD7N0M7"/>
<evidence type="ECO:0000313" key="2">
    <source>
        <dbReference type="Proteomes" id="UP001215280"/>
    </source>
</evidence>